<accession>A0A2X2JKH5</accession>
<sequence length="81" mass="9347">MNSILSAIHWNIDPEMFNFGAFALRYYALCLVVSIFCFIRDHVAYIQKGRPHTGTVGSAFNLYFSGHFDRSTIRTLPILRF</sequence>
<evidence type="ECO:0000256" key="1">
    <source>
        <dbReference type="SAM" id="Phobius"/>
    </source>
</evidence>
<feature type="transmembrane region" description="Helical" evidence="1">
    <location>
        <begin position="20"/>
        <end position="39"/>
    </location>
</feature>
<evidence type="ECO:0000313" key="3">
    <source>
        <dbReference type="Proteomes" id="UP000251241"/>
    </source>
</evidence>
<reference evidence="2 3" key="1">
    <citation type="submission" date="2018-06" db="EMBL/GenBank/DDBJ databases">
        <authorList>
            <consortium name="Pathogen Informatics"/>
            <person name="Doyle S."/>
        </authorList>
    </citation>
    <scope>NUCLEOTIDE SEQUENCE [LARGE SCALE GENOMIC DNA]</scope>
    <source>
        <strain evidence="2 3">NCTC11343</strain>
    </source>
</reference>
<dbReference type="EMBL" id="UAUU01000011">
    <property type="protein sequence ID" value="SPZ94697.1"/>
    <property type="molecule type" value="Genomic_DNA"/>
</dbReference>
<name>A0A2X2JKH5_SPHMU</name>
<gene>
    <name evidence="2" type="ORF">NCTC11343_05506</name>
</gene>
<keyword evidence="1" id="KW-0472">Membrane</keyword>
<protein>
    <submittedName>
        <fullName evidence="2">Uncharacterized protein</fullName>
    </submittedName>
</protein>
<dbReference type="Proteomes" id="UP000251241">
    <property type="component" value="Unassembled WGS sequence"/>
</dbReference>
<keyword evidence="1" id="KW-0812">Transmembrane</keyword>
<organism evidence="2 3">
    <name type="scientific">Sphingobacterium multivorum</name>
    <dbReference type="NCBI Taxonomy" id="28454"/>
    <lineage>
        <taxon>Bacteria</taxon>
        <taxon>Pseudomonadati</taxon>
        <taxon>Bacteroidota</taxon>
        <taxon>Sphingobacteriia</taxon>
        <taxon>Sphingobacteriales</taxon>
        <taxon>Sphingobacteriaceae</taxon>
        <taxon>Sphingobacterium</taxon>
    </lineage>
</organism>
<keyword evidence="1" id="KW-1133">Transmembrane helix</keyword>
<dbReference type="AlphaFoldDB" id="A0A2X2JKH5"/>
<proteinExistence type="predicted"/>
<evidence type="ECO:0000313" key="2">
    <source>
        <dbReference type="EMBL" id="SPZ94697.1"/>
    </source>
</evidence>